<evidence type="ECO:0000259" key="6">
    <source>
        <dbReference type="Pfam" id="PF00775"/>
    </source>
</evidence>
<keyword evidence="2 7" id="KW-0223">Dioxygenase</keyword>
<keyword evidence="5" id="KW-0472">Membrane</keyword>
<dbReference type="InterPro" id="IPR050770">
    <property type="entry name" value="Intradiol_RC_Dioxygenase"/>
</dbReference>
<evidence type="ECO:0000256" key="2">
    <source>
        <dbReference type="ARBA" id="ARBA00022964"/>
    </source>
</evidence>
<dbReference type="Gene3D" id="2.60.130.10">
    <property type="entry name" value="Aromatic compound dioxygenase"/>
    <property type="match status" value="1"/>
</dbReference>
<comment type="similarity">
    <text evidence="1">Belongs to the intradiol ring-cleavage dioxygenase family.</text>
</comment>
<dbReference type="InterPro" id="IPR015889">
    <property type="entry name" value="Intradiol_dOase_core"/>
</dbReference>
<dbReference type="AlphaFoldDB" id="A0A7W3QQN2"/>
<sequence length="229" mass="25287">MSDDPQKDDPRKDDSRKDDPQKDDSRKDGRGLSRKDFIVGAGLGALAVPAVLGAAAPSGARQRTLTPTPSCDDGDDPTPPQTEGPYFKRNSPQRASLLEPGMTGTRLTVTGLVYSMSCRPVARALLDFWQADTYGRYDNTGYRLRGHQYTDAAGRFTLTTIVPGLYPGRTRHIHVKVQAPYQPVLTTQLYFPNEPRNQTDPIFHPDLVMNVQNGPTGRSATFDFILRLP</sequence>
<dbReference type="Proteomes" id="UP000572680">
    <property type="component" value="Unassembled WGS sequence"/>
</dbReference>
<dbReference type="PANTHER" id="PTHR33711:SF11">
    <property type="entry name" value="DIOXYGENASE"/>
    <property type="match status" value="1"/>
</dbReference>
<feature type="region of interest" description="Disordered" evidence="4">
    <location>
        <begin position="56"/>
        <end position="92"/>
    </location>
</feature>
<comment type="caution">
    <text evidence="7">The sequence shown here is derived from an EMBL/GenBank/DDBJ whole genome shotgun (WGS) entry which is preliminary data.</text>
</comment>
<evidence type="ECO:0000313" key="8">
    <source>
        <dbReference type="Proteomes" id="UP000572680"/>
    </source>
</evidence>
<evidence type="ECO:0000313" key="7">
    <source>
        <dbReference type="EMBL" id="MBA8955889.1"/>
    </source>
</evidence>
<dbReference type="CDD" id="cd00421">
    <property type="entry name" value="intradiol_dioxygenase"/>
    <property type="match status" value="1"/>
</dbReference>
<feature type="domain" description="Intradiol ring-cleavage dioxygenases" evidence="6">
    <location>
        <begin position="83"/>
        <end position="226"/>
    </location>
</feature>
<dbReference type="InterPro" id="IPR000627">
    <property type="entry name" value="Intradiol_dOase_C"/>
</dbReference>
<keyword evidence="5" id="KW-1133">Transmembrane helix</keyword>
<keyword evidence="3" id="KW-0560">Oxidoreductase</keyword>
<keyword evidence="8" id="KW-1185">Reference proteome</keyword>
<evidence type="ECO:0000256" key="1">
    <source>
        <dbReference type="ARBA" id="ARBA00007825"/>
    </source>
</evidence>
<name>A0A7W3QQN2_ACTNM</name>
<dbReference type="Pfam" id="PF00775">
    <property type="entry name" value="Dioxygenase_C"/>
    <property type="match status" value="1"/>
</dbReference>
<dbReference type="SUPFAM" id="SSF49482">
    <property type="entry name" value="Aromatic compound dioxygenase"/>
    <property type="match status" value="1"/>
</dbReference>
<dbReference type="InterPro" id="IPR006311">
    <property type="entry name" value="TAT_signal"/>
</dbReference>
<feature type="region of interest" description="Disordered" evidence="4">
    <location>
        <begin position="1"/>
        <end position="34"/>
    </location>
</feature>
<dbReference type="PROSITE" id="PS51318">
    <property type="entry name" value="TAT"/>
    <property type="match status" value="1"/>
</dbReference>
<dbReference type="GO" id="GO:0008199">
    <property type="term" value="F:ferric iron binding"/>
    <property type="evidence" value="ECO:0007669"/>
    <property type="project" value="InterPro"/>
</dbReference>
<gene>
    <name evidence="7" type="ORF">HNR61_007571</name>
</gene>
<feature type="transmembrane region" description="Helical" evidence="5">
    <location>
        <begin position="37"/>
        <end position="56"/>
    </location>
</feature>
<keyword evidence="5" id="KW-0812">Transmembrane</keyword>
<evidence type="ECO:0000256" key="5">
    <source>
        <dbReference type="SAM" id="Phobius"/>
    </source>
</evidence>
<dbReference type="GO" id="GO:0016702">
    <property type="term" value="F:oxidoreductase activity, acting on single donors with incorporation of molecular oxygen, incorporation of two atoms of oxygen"/>
    <property type="evidence" value="ECO:0007669"/>
    <property type="project" value="InterPro"/>
</dbReference>
<accession>A0A7W3QQN2</accession>
<dbReference type="PANTHER" id="PTHR33711">
    <property type="entry name" value="DIOXYGENASE, PUTATIVE (AFU_ORTHOLOGUE AFUA_2G02910)-RELATED"/>
    <property type="match status" value="1"/>
</dbReference>
<reference evidence="7 8" key="1">
    <citation type="submission" date="2020-08" db="EMBL/GenBank/DDBJ databases">
        <title>Genomic Encyclopedia of Type Strains, Phase IV (KMG-IV): sequencing the most valuable type-strain genomes for metagenomic binning, comparative biology and taxonomic classification.</title>
        <authorList>
            <person name="Goeker M."/>
        </authorList>
    </citation>
    <scope>NUCLEOTIDE SEQUENCE [LARGE SCALE GENOMIC DNA]</scope>
    <source>
        <strain evidence="7 8">DSM 44197</strain>
    </source>
</reference>
<proteinExistence type="inferred from homology"/>
<evidence type="ECO:0000256" key="4">
    <source>
        <dbReference type="SAM" id="MobiDB-lite"/>
    </source>
</evidence>
<organism evidence="7 8">
    <name type="scientific">Actinomadura namibiensis</name>
    <dbReference type="NCBI Taxonomy" id="182080"/>
    <lineage>
        <taxon>Bacteria</taxon>
        <taxon>Bacillati</taxon>
        <taxon>Actinomycetota</taxon>
        <taxon>Actinomycetes</taxon>
        <taxon>Streptosporangiales</taxon>
        <taxon>Thermomonosporaceae</taxon>
        <taxon>Actinomadura</taxon>
    </lineage>
</organism>
<dbReference type="EMBL" id="JACJIA010000013">
    <property type="protein sequence ID" value="MBA8955889.1"/>
    <property type="molecule type" value="Genomic_DNA"/>
</dbReference>
<protein>
    <submittedName>
        <fullName evidence="7">Protocatechuate 3,4-dioxygenase beta subunit</fullName>
    </submittedName>
</protein>
<evidence type="ECO:0000256" key="3">
    <source>
        <dbReference type="ARBA" id="ARBA00023002"/>
    </source>
</evidence>
<dbReference type="RefSeq" id="WP_182847833.1">
    <property type="nucleotide sequence ID" value="NZ_BAAALP010000026.1"/>
</dbReference>